<gene>
    <name evidence="2" type="ORF">Gogos_015259</name>
</gene>
<organism evidence="2 3">
    <name type="scientific">Gossypium gossypioides</name>
    <name type="common">Mexican cotton</name>
    <name type="synonym">Selera gossypioides</name>
    <dbReference type="NCBI Taxonomy" id="34282"/>
    <lineage>
        <taxon>Eukaryota</taxon>
        <taxon>Viridiplantae</taxon>
        <taxon>Streptophyta</taxon>
        <taxon>Embryophyta</taxon>
        <taxon>Tracheophyta</taxon>
        <taxon>Spermatophyta</taxon>
        <taxon>Magnoliopsida</taxon>
        <taxon>eudicotyledons</taxon>
        <taxon>Gunneridae</taxon>
        <taxon>Pentapetalae</taxon>
        <taxon>rosids</taxon>
        <taxon>malvids</taxon>
        <taxon>Malvales</taxon>
        <taxon>Malvaceae</taxon>
        <taxon>Malvoideae</taxon>
        <taxon>Gossypium</taxon>
    </lineage>
</organism>
<sequence length="64" mass="7572">MEKKLCINLLHFCLEFLVVAIYCCFCLERVGIAILIINLWRKWLLLVLSLFQHCLLALPLFLCF</sequence>
<feature type="transmembrane region" description="Helical" evidence="1">
    <location>
        <begin position="43"/>
        <end position="63"/>
    </location>
</feature>
<feature type="transmembrane region" description="Helical" evidence="1">
    <location>
        <begin position="12"/>
        <end position="37"/>
    </location>
</feature>
<proteinExistence type="predicted"/>
<keyword evidence="1" id="KW-0812">Transmembrane</keyword>
<dbReference type="EMBL" id="JABEZY010000007">
    <property type="protein sequence ID" value="MBA0742176.1"/>
    <property type="molecule type" value="Genomic_DNA"/>
</dbReference>
<reference evidence="2 3" key="1">
    <citation type="journal article" date="2019" name="Genome Biol. Evol.">
        <title>Insights into the evolution of the New World diploid cottons (Gossypium, subgenus Houzingenia) based on genome sequencing.</title>
        <authorList>
            <person name="Grover C.E."/>
            <person name="Arick M.A. 2nd"/>
            <person name="Thrash A."/>
            <person name="Conover J.L."/>
            <person name="Sanders W.S."/>
            <person name="Peterson D.G."/>
            <person name="Frelichowski J.E."/>
            <person name="Scheffler J.A."/>
            <person name="Scheffler B.E."/>
            <person name="Wendel J.F."/>
        </authorList>
    </citation>
    <scope>NUCLEOTIDE SEQUENCE [LARGE SCALE GENOMIC DNA]</scope>
    <source>
        <strain evidence="2">5</strain>
        <tissue evidence="2">Leaf</tissue>
    </source>
</reference>
<name>A0A7J9C175_GOSGO</name>
<dbReference type="AlphaFoldDB" id="A0A7J9C175"/>
<comment type="caution">
    <text evidence="2">The sequence shown here is derived from an EMBL/GenBank/DDBJ whole genome shotgun (WGS) entry which is preliminary data.</text>
</comment>
<evidence type="ECO:0000256" key="1">
    <source>
        <dbReference type="SAM" id="Phobius"/>
    </source>
</evidence>
<keyword evidence="1" id="KW-0472">Membrane</keyword>
<keyword evidence="3" id="KW-1185">Reference proteome</keyword>
<evidence type="ECO:0000313" key="3">
    <source>
        <dbReference type="Proteomes" id="UP000593579"/>
    </source>
</evidence>
<dbReference type="Proteomes" id="UP000593579">
    <property type="component" value="Unassembled WGS sequence"/>
</dbReference>
<accession>A0A7J9C175</accession>
<evidence type="ECO:0000313" key="2">
    <source>
        <dbReference type="EMBL" id="MBA0742176.1"/>
    </source>
</evidence>
<keyword evidence="1" id="KW-1133">Transmembrane helix</keyword>
<protein>
    <submittedName>
        <fullName evidence="2">Uncharacterized protein</fullName>
    </submittedName>
</protein>